<accession>A0ABD3GAX8</accession>
<protein>
    <submittedName>
        <fullName evidence="1">Uncharacterized protein</fullName>
    </submittedName>
</protein>
<evidence type="ECO:0000313" key="2">
    <source>
        <dbReference type="Proteomes" id="UP001633002"/>
    </source>
</evidence>
<organism evidence="1 2">
    <name type="scientific">Riccia sorocarpa</name>
    <dbReference type="NCBI Taxonomy" id="122646"/>
    <lineage>
        <taxon>Eukaryota</taxon>
        <taxon>Viridiplantae</taxon>
        <taxon>Streptophyta</taxon>
        <taxon>Embryophyta</taxon>
        <taxon>Marchantiophyta</taxon>
        <taxon>Marchantiopsida</taxon>
        <taxon>Marchantiidae</taxon>
        <taxon>Marchantiales</taxon>
        <taxon>Ricciaceae</taxon>
        <taxon>Riccia</taxon>
    </lineage>
</organism>
<reference evidence="1 2" key="1">
    <citation type="submission" date="2024-09" db="EMBL/GenBank/DDBJ databases">
        <title>Chromosome-scale assembly of Riccia sorocarpa.</title>
        <authorList>
            <person name="Paukszto L."/>
        </authorList>
    </citation>
    <scope>NUCLEOTIDE SEQUENCE [LARGE SCALE GENOMIC DNA]</scope>
    <source>
        <strain evidence="1">LP-2024</strain>
        <tissue evidence="1">Aerial parts of the thallus</tissue>
    </source>
</reference>
<sequence length="212" mass="23934">MASTLASEWTAFTTRLVGVEVTRMYKPSMHGAAIQFTVMDPVHRYELSCPRSNIRVCDAPEVWVDNARWTFSDFLQYFKPFSKHSGHFSWTGIKVTDVQMELQSTTAEDHHSNGPLKIELEWTVGPEEDSRVHKMNLESVYEELSTKFGRGKQWESEIGAYNKWETGGSRITGHMHAVPAVPCMELEGEAEAVKASDLLVAVHISARNEKST</sequence>
<name>A0ABD3GAX8_9MARC</name>
<dbReference type="AlphaFoldDB" id="A0ABD3GAX8"/>
<evidence type="ECO:0000313" key="1">
    <source>
        <dbReference type="EMBL" id="KAL3675781.1"/>
    </source>
</evidence>
<gene>
    <name evidence="1" type="ORF">R1sor_025729</name>
</gene>
<proteinExistence type="predicted"/>
<comment type="caution">
    <text evidence="1">The sequence shown here is derived from an EMBL/GenBank/DDBJ whole genome shotgun (WGS) entry which is preliminary data.</text>
</comment>
<dbReference type="Proteomes" id="UP001633002">
    <property type="component" value="Unassembled WGS sequence"/>
</dbReference>
<keyword evidence="2" id="KW-1185">Reference proteome</keyword>
<dbReference type="EMBL" id="JBJQOH010000008">
    <property type="protein sequence ID" value="KAL3675781.1"/>
    <property type="molecule type" value="Genomic_DNA"/>
</dbReference>